<dbReference type="Proteomes" id="UP001497493">
    <property type="component" value="Chromosome"/>
</dbReference>
<proteinExistence type="predicted"/>
<dbReference type="RefSeq" id="WP_348758179.1">
    <property type="nucleotide sequence ID" value="NZ_OZ026884.1"/>
</dbReference>
<name>A0ABM9NM00_9GAMM</name>
<gene>
    <name evidence="1" type="ORF">MECH1_V1_2903</name>
</gene>
<reference evidence="1 2" key="1">
    <citation type="submission" date="2024-04" db="EMBL/GenBank/DDBJ databases">
        <authorList>
            <person name="Cremers G."/>
        </authorList>
    </citation>
    <scope>NUCLEOTIDE SEQUENCE [LARGE SCALE GENOMIC DNA]</scope>
    <source>
        <strain evidence="1">MeCH1-AG</strain>
    </source>
</reference>
<accession>A0ABM9NM00</accession>
<sequence>MAEGVAAFIVHQSPGRLRLKIPAKRGDRAYFARLAERLAACSGITAIDGRAHTGTVLVLHAPTLAAADITAFAERTALFSPRRRPPPSLGELLERANARIHTLERGFSTATSGALDRSSILFWILLALAIRQAARGKALMPAFSLLWWAWDWLASRKPVVG</sequence>
<protein>
    <submittedName>
        <fullName evidence="1">Uncharacterized protein</fullName>
    </submittedName>
</protein>
<keyword evidence="2" id="KW-1185">Reference proteome</keyword>
<evidence type="ECO:0000313" key="2">
    <source>
        <dbReference type="Proteomes" id="UP001497493"/>
    </source>
</evidence>
<organism evidence="1 2">
    <name type="scientific">Candidatus Methylocalor cossyra</name>
    <dbReference type="NCBI Taxonomy" id="3108543"/>
    <lineage>
        <taxon>Bacteria</taxon>
        <taxon>Pseudomonadati</taxon>
        <taxon>Pseudomonadota</taxon>
        <taxon>Gammaproteobacteria</taxon>
        <taxon>Methylococcales</taxon>
        <taxon>Methylococcaceae</taxon>
        <taxon>Candidatus Methylocalor</taxon>
    </lineage>
</organism>
<dbReference type="EMBL" id="OZ026884">
    <property type="protein sequence ID" value="CAL1241679.1"/>
    <property type="molecule type" value="Genomic_DNA"/>
</dbReference>
<evidence type="ECO:0000313" key="1">
    <source>
        <dbReference type="EMBL" id="CAL1241679.1"/>
    </source>
</evidence>